<dbReference type="GO" id="GO:0016787">
    <property type="term" value="F:hydrolase activity"/>
    <property type="evidence" value="ECO:0007669"/>
    <property type="project" value="InterPro"/>
</dbReference>
<accession>A0A1H3Y958</accession>
<feature type="domain" description="Phospholipase/carboxylesterase/thioesterase" evidence="1">
    <location>
        <begin position="94"/>
        <end position="213"/>
    </location>
</feature>
<evidence type="ECO:0000313" key="2">
    <source>
        <dbReference type="EMBL" id="SEA07412.1"/>
    </source>
</evidence>
<reference evidence="2 3" key="1">
    <citation type="submission" date="2016-10" db="EMBL/GenBank/DDBJ databases">
        <authorList>
            <person name="de Groot N.N."/>
        </authorList>
    </citation>
    <scope>NUCLEOTIDE SEQUENCE [LARGE SCALE GENOMIC DNA]</scope>
    <source>
        <strain evidence="2 3">DSM 23581</strain>
    </source>
</reference>
<dbReference type="InterPro" id="IPR029058">
    <property type="entry name" value="AB_hydrolase_fold"/>
</dbReference>
<organism evidence="2 3">
    <name type="scientific">Psychroflexus halocasei</name>
    <dbReference type="NCBI Taxonomy" id="908615"/>
    <lineage>
        <taxon>Bacteria</taxon>
        <taxon>Pseudomonadati</taxon>
        <taxon>Bacteroidota</taxon>
        <taxon>Flavobacteriia</taxon>
        <taxon>Flavobacteriales</taxon>
        <taxon>Flavobacteriaceae</taxon>
        <taxon>Psychroflexus</taxon>
    </lineage>
</organism>
<dbReference type="InterPro" id="IPR003140">
    <property type="entry name" value="PLipase/COase/thioEstase"/>
</dbReference>
<dbReference type="RefSeq" id="WP_093240276.1">
    <property type="nucleotide sequence ID" value="NZ_FNQF01000003.1"/>
</dbReference>
<dbReference type="EMBL" id="FNQF01000003">
    <property type="protein sequence ID" value="SEA07412.1"/>
    <property type="molecule type" value="Genomic_DNA"/>
</dbReference>
<dbReference type="Pfam" id="PF02230">
    <property type="entry name" value="Abhydrolase_2"/>
    <property type="match status" value="1"/>
</dbReference>
<dbReference type="Proteomes" id="UP000198820">
    <property type="component" value="Unassembled WGS sequence"/>
</dbReference>
<dbReference type="AlphaFoldDB" id="A0A1H3Y958"/>
<dbReference type="Gene3D" id="3.40.50.1820">
    <property type="entry name" value="alpha/beta hydrolase"/>
    <property type="match status" value="1"/>
</dbReference>
<evidence type="ECO:0000313" key="3">
    <source>
        <dbReference type="Proteomes" id="UP000198820"/>
    </source>
</evidence>
<protein>
    <submittedName>
        <fullName evidence="2">Predicted esterase</fullName>
    </submittedName>
</protein>
<dbReference type="SUPFAM" id="SSF53474">
    <property type="entry name" value="alpha/beta-Hydrolases"/>
    <property type="match status" value="1"/>
</dbReference>
<name>A0A1H3Y958_9FLAO</name>
<proteinExistence type="predicted"/>
<sequence>MSSKELQVNYETTNTYSTLNKLTSKTEYIWVACHGIAYLSRYFIKYFEVLDPDKNFVIAPQAPAKYYQTRAFKYVGASWLTRENKAIEIENVLNYLDAVYEKEKLQDKKVILLGYSQGVSIVMRWLQKRNVNCERLILHSGSIPNEFTPEDFVNNVNTKTHLVYGNSDQYIHSEKLKKQIDMAQKLFPENLEIHEFDGKHEVSQEVLKKIDHALIASKTIF</sequence>
<gene>
    <name evidence="2" type="ORF">SAMN05421540_10354</name>
</gene>
<keyword evidence="3" id="KW-1185">Reference proteome</keyword>
<dbReference type="STRING" id="908615.SAMN05421540_10354"/>
<evidence type="ECO:0000259" key="1">
    <source>
        <dbReference type="Pfam" id="PF02230"/>
    </source>
</evidence>